<sequence length="49" mass="5591">MIQSSPTLCKFPQMHPAAFPQLRVSYVCPLSQFLLSQFPQNPYFVTEAT</sequence>
<name>C4GA53_9FIRM</name>
<organism evidence="1 2">
    <name type="scientific">Shuttleworthella satelles DSM 14600</name>
    <dbReference type="NCBI Taxonomy" id="626523"/>
    <lineage>
        <taxon>Bacteria</taxon>
        <taxon>Bacillati</taxon>
        <taxon>Bacillota</taxon>
        <taxon>Clostridia</taxon>
        <taxon>Lachnospirales</taxon>
        <taxon>Lachnospiraceae</taxon>
        <taxon>Shuttleworthella</taxon>
    </lineage>
</organism>
<evidence type="ECO:0000313" key="2">
    <source>
        <dbReference type="Proteomes" id="UP000003494"/>
    </source>
</evidence>
<gene>
    <name evidence="1" type="ORF">GCWU000342_00865</name>
</gene>
<keyword evidence="2" id="KW-1185">Reference proteome</keyword>
<dbReference type="HOGENOM" id="CLU_3140672_0_0_9"/>
<proteinExistence type="predicted"/>
<protein>
    <submittedName>
        <fullName evidence="1">Uncharacterized protein</fullName>
    </submittedName>
</protein>
<evidence type="ECO:0000313" key="1">
    <source>
        <dbReference type="EMBL" id="EEP29499.1"/>
    </source>
</evidence>
<dbReference type="Proteomes" id="UP000003494">
    <property type="component" value="Unassembled WGS sequence"/>
</dbReference>
<dbReference type="EMBL" id="ACIP02000001">
    <property type="protein sequence ID" value="EEP29499.1"/>
    <property type="molecule type" value="Genomic_DNA"/>
</dbReference>
<comment type="caution">
    <text evidence="1">The sequence shown here is derived from an EMBL/GenBank/DDBJ whole genome shotgun (WGS) entry which is preliminary data.</text>
</comment>
<accession>C4GA53</accession>
<reference evidence="1" key="1">
    <citation type="submission" date="2009-04" db="EMBL/GenBank/DDBJ databases">
        <authorList>
            <person name="Weinstock G."/>
            <person name="Sodergren E."/>
            <person name="Clifton S."/>
            <person name="Fulton L."/>
            <person name="Fulton B."/>
            <person name="Courtney L."/>
            <person name="Fronick C."/>
            <person name="Harrison M."/>
            <person name="Strong C."/>
            <person name="Farmer C."/>
            <person name="Delahaunty K."/>
            <person name="Markovic C."/>
            <person name="Hall O."/>
            <person name="Minx P."/>
            <person name="Tomlinson C."/>
            <person name="Mitreva M."/>
            <person name="Nelson J."/>
            <person name="Hou S."/>
            <person name="Wollam A."/>
            <person name="Pepin K.H."/>
            <person name="Johnson M."/>
            <person name="Bhonagiri V."/>
            <person name="Nash W.E."/>
            <person name="Warren W."/>
            <person name="Chinwalla A."/>
            <person name="Mardis E.R."/>
            <person name="Wilson R.K."/>
        </authorList>
    </citation>
    <scope>NUCLEOTIDE SEQUENCE [LARGE SCALE GENOMIC DNA]</scope>
    <source>
        <strain evidence="1">DSM 14600</strain>
    </source>
</reference>
<dbReference type="AlphaFoldDB" id="C4GA53"/>